<dbReference type="AlphaFoldDB" id="A0AB39HSR2"/>
<name>A0AB39HSR2_9BACI</name>
<evidence type="ECO:0000313" key="1">
    <source>
        <dbReference type="EMBL" id="XDK33374.1"/>
    </source>
</evidence>
<gene>
    <name evidence="1" type="ORF">AB4Y30_03175</name>
</gene>
<sequence>MNIEQSFEPGEVVYIIIRNPHAQGVANVQQAAVVRHPEDSNKIALFVHDHYYPLSNEVAIFPTEEAAEMAYHEAFGSVDGEYYG</sequence>
<dbReference type="Pfam" id="PF11132">
    <property type="entry name" value="SplA"/>
    <property type="match status" value="1"/>
</dbReference>
<organism evidence="1">
    <name type="scientific">Ornithinibacillus sp. 4-3</name>
    <dbReference type="NCBI Taxonomy" id="3231488"/>
    <lineage>
        <taxon>Bacteria</taxon>
        <taxon>Bacillati</taxon>
        <taxon>Bacillota</taxon>
        <taxon>Bacilli</taxon>
        <taxon>Bacillales</taxon>
        <taxon>Bacillaceae</taxon>
        <taxon>Ornithinibacillus</taxon>
    </lineage>
</organism>
<dbReference type="RefSeq" id="WP_368654056.1">
    <property type="nucleotide sequence ID" value="NZ_CP162599.1"/>
</dbReference>
<reference evidence="1" key="1">
    <citation type="submission" date="2024-07" db="EMBL/GenBank/DDBJ databases">
        <title>Halotolerant mesophilic bacterium Ornithinibacillus sp. 4-3, sp. nov., isolated from soil.</title>
        <authorList>
            <person name="Sidarenka A.V."/>
            <person name="Guliayeva D.E."/>
            <person name="Leanovich S.I."/>
            <person name="Hileuskaya K.S."/>
            <person name="Akhremchuk A.E."/>
            <person name="Sikolenko M.A."/>
            <person name="Valentovich L.N."/>
        </authorList>
    </citation>
    <scope>NUCLEOTIDE SEQUENCE</scope>
    <source>
        <strain evidence="1">4-3</strain>
    </source>
</reference>
<dbReference type="InterPro" id="IPR022608">
    <property type="entry name" value="Tscrpt_reg_SplA"/>
</dbReference>
<dbReference type="EMBL" id="CP162599">
    <property type="protein sequence ID" value="XDK33374.1"/>
    <property type="molecule type" value="Genomic_DNA"/>
</dbReference>
<protein>
    <submittedName>
        <fullName evidence="1">Transcriptional regulator SplA domain-containing protein</fullName>
    </submittedName>
</protein>
<accession>A0AB39HSR2</accession>
<proteinExistence type="predicted"/>